<dbReference type="InterPro" id="IPR000551">
    <property type="entry name" value="MerR-type_HTH_dom"/>
</dbReference>
<reference evidence="3" key="1">
    <citation type="submission" date="2016-08" db="EMBL/GenBank/DDBJ databases">
        <title>Sequencing, Assembly and Comparative Genomics of S. aureofaciens ATCC 10762.</title>
        <authorList>
            <person name="Gradnigo J.S."/>
            <person name="Johnson N."/>
            <person name="Somerville G.A."/>
        </authorList>
    </citation>
    <scope>NUCLEOTIDE SEQUENCE [LARGE SCALE GENOMIC DNA]</scope>
    <source>
        <strain evidence="3">ATCC 10762</strain>
    </source>
</reference>
<dbReference type="RefSeq" id="WP_030550418.1">
    <property type="nucleotide sequence ID" value="NZ_JBEZYR010000028.1"/>
</dbReference>
<dbReference type="InterPro" id="IPR047057">
    <property type="entry name" value="MerR_fam"/>
</dbReference>
<evidence type="ECO:0000256" key="1">
    <source>
        <dbReference type="ARBA" id="ARBA00023125"/>
    </source>
</evidence>
<dbReference type="SUPFAM" id="SSF46955">
    <property type="entry name" value="Putative DNA-binding domain"/>
    <property type="match status" value="1"/>
</dbReference>
<dbReference type="Proteomes" id="UP000037395">
    <property type="component" value="Unassembled WGS sequence"/>
</dbReference>
<comment type="caution">
    <text evidence="3">The sequence shown here is derived from an EMBL/GenBank/DDBJ whole genome shotgun (WGS) entry which is preliminary data.</text>
</comment>
<dbReference type="GO" id="GO:0003700">
    <property type="term" value="F:DNA-binding transcription factor activity"/>
    <property type="evidence" value="ECO:0007669"/>
    <property type="project" value="InterPro"/>
</dbReference>
<protein>
    <submittedName>
        <fullName evidence="3">MerR family transcriptional regulator</fullName>
    </submittedName>
</protein>
<accession>A0A1E7NG85</accession>
<evidence type="ECO:0000259" key="2">
    <source>
        <dbReference type="PROSITE" id="PS50937"/>
    </source>
</evidence>
<keyword evidence="1" id="KW-0238">DNA-binding</keyword>
<gene>
    <name evidence="3" type="ORF">HS99_0003200</name>
</gene>
<sequence>MMSGVTIGQAAAFLGVSVKTVRHYHEHGLVAEPRRDASGYRRYGSDELLRLVQVRTLATAGVPLAEIGPLLDADAEHFAAALADVERRLAERIAELAARRETLHRLAEGDRALLPDRACATLDRMPALGFDPAYVTAQREALVLARVLVPDGFDGFLTQLEHQLDDPGFVELAQRGWEARDWDPDDPRIEELAAAMADRYLANPGLLGDPGSLEAWSRAATQYRLIDGHREEQAPVSARLTALTEARLRSAGVAGPRLPRR</sequence>
<keyword evidence="4" id="KW-1185">Reference proteome</keyword>
<dbReference type="InterPro" id="IPR009061">
    <property type="entry name" value="DNA-bd_dom_put_sf"/>
</dbReference>
<dbReference type="EMBL" id="JPRF03000001">
    <property type="protein sequence ID" value="OEV39684.1"/>
    <property type="molecule type" value="Genomic_DNA"/>
</dbReference>
<dbReference type="Pfam" id="PF00376">
    <property type="entry name" value="MerR"/>
    <property type="match status" value="1"/>
</dbReference>
<evidence type="ECO:0000313" key="4">
    <source>
        <dbReference type="Proteomes" id="UP000037395"/>
    </source>
</evidence>
<dbReference type="PANTHER" id="PTHR30204">
    <property type="entry name" value="REDOX-CYCLING DRUG-SENSING TRANSCRIPTIONAL ACTIVATOR SOXR"/>
    <property type="match status" value="1"/>
</dbReference>
<dbReference type="PANTHER" id="PTHR30204:SF93">
    <property type="entry name" value="HTH MERR-TYPE DOMAIN-CONTAINING PROTEIN"/>
    <property type="match status" value="1"/>
</dbReference>
<evidence type="ECO:0000313" key="3">
    <source>
        <dbReference type="EMBL" id="OEV39684.1"/>
    </source>
</evidence>
<name>A0A1E7NG85_KITAU</name>
<organism evidence="3 4">
    <name type="scientific">Kitasatospora aureofaciens</name>
    <name type="common">Streptomyces aureofaciens</name>
    <dbReference type="NCBI Taxonomy" id="1894"/>
    <lineage>
        <taxon>Bacteria</taxon>
        <taxon>Bacillati</taxon>
        <taxon>Actinomycetota</taxon>
        <taxon>Actinomycetes</taxon>
        <taxon>Kitasatosporales</taxon>
        <taxon>Streptomycetaceae</taxon>
        <taxon>Kitasatospora</taxon>
    </lineage>
</organism>
<dbReference type="CDD" id="cd00592">
    <property type="entry name" value="HTH_MerR-like"/>
    <property type="match status" value="1"/>
</dbReference>
<dbReference type="SMART" id="SM00422">
    <property type="entry name" value="HTH_MERR"/>
    <property type="match status" value="1"/>
</dbReference>
<dbReference type="GO" id="GO:0003677">
    <property type="term" value="F:DNA binding"/>
    <property type="evidence" value="ECO:0007669"/>
    <property type="project" value="UniProtKB-KW"/>
</dbReference>
<dbReference type="AlphaFoldDB" id="A0A1E7NG85"/>
<feature type="domain" description="HTH merR-type" evidence="2">
    <location>
        <begin position="1"/>
        <end position="73"/>
    </location>
</feature>
<dbReference type="Gene3D" id="1.10.1660.10">
    <property type="match status" value="1"/>
</dbReference>
<dbReference type="PROSITE" id="PS50937">
    <property type="entry name" value="HTH_MERR_2"/>
    <property type="match status" value="1"/>
</dbReference>
<proteinExistence type="predicted"/>
<dbReference type="OrthoDB" id="4569196at2"/>
<dbReference type="PRINTS" id="PR00040">
    <property type="entry name" value="HTHMERR"/>
</dbReference>